<dbReference type="Proteomes" id="UP000182508">
    <property type="component" value="Unassembled WGS sequence"/>
</dbReference>
<evidence type="ECO:0000259" key="5">
    <source>
        <dbReference type="PROSITE" id="PS51898"/>
    </source>
</evidence>
<dbReference type="STRING" id="439219.SAMN02910293_00460"/>
<keyword evidence="4" id="KW-0233">DNA recombination</keyword>
<proteinExistence type="inferred from homology"/>
<dbReference type="CDD" id="cd01189">
    <property type="entry name" value="INT_ICEBs1_C_like"/>
    <property type="match status" value="1"/>
</dbReference>
<comment type="similarity">
    <text evidence="1">Belongs to the 'phage' integrase family.</text>
</comment>
<dbReference type="InterPro" id="IPR013762">
    <property type="entry name" value="Integrase-like_cat_sf"/>
</dbReference>
<evidence type="ECO:0000256" key="1">
    <source>
        <dbReference type="ARBA" id="ARBA00008857"/>
    </source>
</evidence>
<dbReference type="EMBL" id="FMXP01000005">
    <property type="protein sequence ID" value="SDB09135.1"/>
    <property type="molecule type" value="Genomic_DNA"/>
</dbReference>
<dbReference type="GO" id="GO:0006310">
    <property type="term" value="P:DNA recombination"/>
    <property type="evidence" value="ECO:0007669"/>
    <property type="project" value="UniProtKB-KW"/>
</dbReference>
<dbReference type="InterPro" id="IPR011010">
    <property type="entry name" value="DNA_brk_join_enz"/>
</dbReference>
<sequence>MIEKYTKKNGTTAYKFVAYLGVDPLTGKQVRTTRMGFKTKREAERVEFKLKEDFERSGSWKKVEATTFDDVAQLWFEHYEKTVRPSTFCTTQYHYSSQIKKFFGQIRINKVTVVICQKFAANVSSFGTYSLYLSIVNRILKFSISMGLIDSNPMDKIIRPKSTHVPKSEYVENYYSKSELEQFLKLVEEQRPLEDLVIYRILAYGGLRIGELTALDESDVDFKNGTVNINKTHAKIKGVYVIQEPKTKKSKRIIPLDSLTMKLIKQHLDTMPIQLYGSRRICQVFPKAVACRLDKIIRKNNLKRITPHGFRHTHASLLYEAGVPVKVAQERLGHAKISITMDIYTHLSKNQKNDAVEKLFDYIAM</sequence>
<keyword evidence="2" id="KW-0229">DNA integration</keyword>
<dbReference type="PROSITE" id="PS51898">
    <property type="entry name" value="TYR_RECOMBINASE"/>
    <property type="match status" value="1"/>
</dbReference>
<keyword evidence="7" id="KW-1185">Reference proteome</keyword>
<dbReference type="Pfam" id="PF00589">
    <property type="entry name" value="Phage_integrase"/>
    <property type="match status" value="1"/>
</dbReference>
<dbReference type="InterPro" id="IPR028259">
    <property type="entry name" value="AP2-like_int_N"/>
</dbReference>
<dbReference type="InterPro" id="IPR004107">
    <property type="entry name" value="Integrase_SAM-like_N"/>
</dbReference>
<dbReference type="InterPro" id="IPR010998">
    <property type="entry name" value="Integrase_recombinase_N"/>
</dbReference>
<dbReference type="InterPro" id="IPR002104">
    <property type="entry name" value="Integrase_catalytic"/>
</dbReference>
<accession>A0A1G6AL53</accession>
<evidence type="ECO:0000313" key="7">
    <source>
        <dbReference type="Proteomes" id="UP000182508"/>
    </source>
</evidence>
<name>A0A1G6AL53_9STRE</name>
<dbReference type="GO" id="GO:0015074">
    <property type="term" value="P:DNA integration"/>
    <property type="evidence" value="ECO:0007669"/>
    <property type="project" value="UniProtKB-KW"/>
</dbReference>
<keyword evidence="3" id="KW-0238">DNA-binding</keyword>
<dbReference type="SUPFAM" id="SSF56349">
    <property type="entry name" value="DNA breaking-rejoining enzymes"/>
    <property type="match status" value="1"/>
</dbReference>
<reference evidence="6 7" key="1">
    <citation type="submission" date="2016-10" db="EMBL/GenBank/DDBJ databases">
        <authorList>
            <person name="de Groot N.N."/>
        </authorList>
    </citation>
    <scope>NUCLEOTIDE SEQUENCE [LARGE SCALE GENOMIC DNA]</scope>
    <source>
        <strain evidence="6 7">A-4</strain>
    </source>
</reference>
<dbReference type="GO" id="GO:0003677">
    <property type="term" value="F:DNA binding"/>
    <property type="evidence" value="ECO:0007669"/>
    <property type="project" value="UniProtKB-KW"/>
</dbReference>
<protein>
    <submittedName>
        <fullName evidence="6">Site-specific recombinase XerD</fullName>
    </submittedName>
</protein>
<dbReference type="Gene3D" id="1.10.150.130">
    <property type="match status" value="1"/>
</dbReference>
<gene>
    <name evidence="6" type="ORF">SAMN02910293_00460</name>
</gene>
<feature type="domain" description="Tyr recombinase" evidence="5">
    <location>
        <begin position="170"/>
        <end position="357"/>
    </location>
</feature>
<evidence type="ECO:0000256" key="2">
    <source>
        <dbReference type="ARBA" id="ARBA00022908"/>
    </source>
</evidence>
<dbReference type="Pfam" id="PF14659">
    <property type="entry name" value="Phage_int_SAM_3"/>
    <property type="match status" value="1"/>
</dbReference>
<dbReference type="Gene3D" id="1.10.443.10">
    <property type="entry name" value="Intergrase catalytic core"/>
    <property type="match status" value="1"/>
</dbReference>
<evidence type="ECO:0000256" key="3">
    <source>
        <dbReference type="ARBA" id="ARBA00023125"/>
    </source>
</evidence>
<evidence type="ECO:0000313" key="6">
    <source>
        <dbReference type="EMBL" id="SDB09135.1"/>
    </source>
</evidence>
<dbReference type="RefSeq" id="WP_074485337.1">
    <property type="nucleotide sequence ID" value="NZ_FMXP01000005.1"/>
</dbReference>
<dbReference type="AlphaFoldDB" id="A0A1G6AL53"/>
<organism evidence="6 7">
    <name type="scientific">Streptococcus henryi</name>
    <dbReference type="NCBI Taxonomy" id="439219"/>
    <lineage>
        <taxon>Bacteria</taxon>
        <taxon>Bacillati</taxon>
        <taxon>Bacillota</taxon>
        <taxon>Bacilli</taxon>
        <taxon>Lactobacillales</taxon>
        <taxon>Streptococcaceae</taxon>
        <taxon>Streptococcus</taxon>
    </lineage>
</organism>
<dbReference type="Pfam" id="PF14657">
    <property type="entry name" value="Arm-DNA-bind_4"/>
    <property type="match status" value="1"/>
</dbReference>
<dbReference type="PANTHER" id="PTHR30349:SF64">
    <property type="entry name" value="PROPHAGE INTEGRASE INTD-RELATED"/>
    <property type="match status" value="1"/>
</dbReference>
<dbReference type="PANTHER" id="PTHR30349">
    <property type="entry name" value="PHAGE INTEGRASE-RELATED"/>
    <property type="match status" value="1"/>
</dbReference>
<dbReference type="InterPro" id="IPR050090">
    <property type="entry name" value="Tyrosine_recombinase_XerCD"/>
</dbReference>
<evidence type="ECO:0000256" key="4">
    <source>
        <dbReference type="ARBA" id="ARBA00023172"/>
    </source>
</evidence>